<dbReference type="PANTHER" id="PTHR33823">
    <property type="entry name" value="RNA POLYMERASE-BINDING TRANSCRIPTION FACTOR DKSA-RELATED"/>
    <property type="match status" value="1"/>
</dbReference>
<organism evidence="6 7">
    <name type="scientific">Paracoccus haeundaensis</name>
    <dbReference type="NCBI Taxonomy" id="225362"/>
    <lineage>
        <taxon>Bacteria</taxon>
        <taxon>Pseudomonadati</taxon>
        <taxon>Pseudomonadota</taxon>
        <taxon>Alphaproteobacteria</taxon>
        <taxon>Rhodobacterales</taxon>
        <taxon>Paracoccaceae</taxon>
        <taxon>Paracoccus</taxon>
    </lineage>
</organism>
<comment type="caution">
    <text evidence="6">The sequence shown here is derived from an EMBL/GenBank/DDBJ whole genome shotgun (WGS) entry which is preliminary data.</text>
</comment>
<dbReference type="RefSeq" id="WP_139598309.1">
    <property type="nucleotide sequence ID" value="NZ_VDDC01000011.1"/>
</dbReference>
<reference evidence="6 7" key="1">
    <citation type="submission" date="2019-06" db="EMBL/GenBank/DDBJ databases">
        <authorList>
            <person name="Li J."/>
        </authorList>
    </citation>
    <scope>NUCLEOTIDE SEQUENCE [LARGE SCALE GENOMIC DNA]</scope>
    <source>
        <strain evidence="6 7">CGMCC 1.8012</strain>
    </source>
</reference>
<dbReference type="Proteomes" id="UP000304880">
    <property type="component" value="Unassembled WGS sequence"/>
</dbReference>
<gene>
    <name evidence="6" type="ORF">FHD67_07250</name>
</gene>
<keyword evidence="3" id="KW-0862">Zinc</keyword>
<feature type="domain" description="Zinc finger DksA/TraR C4-type" evidence="5">
    <location>
        <begin position="81"/>
        <end position="111"/>
    </location>
</feature>
<name>A0A5C4R8R7_9RHOB</name>
<proteinExistence type="predicted"/>
<dbReference type="SUPFAM" id="SSF57716">
    <property type="entry name" value="Glucocorticoid receptor-like (DNA-binding domain)"/>
    <property type="match status" value="1"/>
</dbReference>
<keyword evidence="1" id="KW-0479">Metal-binding</keyword>
<evidence type="ECO:0000313" key="7">
    <source>
        <dbReference type="Proteomes" id="UP000304880"/>
    </source>
</evidence>
<dbReference type="AlphaFoldDB" id="A0A5C4R8R7"/>
<keyword evidence="7" id="KW-1185">Reference proteome</keyword>
<protein>
    <submittedName>
        <fullName evidence="6">TraR/DksA family transcriptional regulator</fullName>
    </submittedName>
</protein>
<dbReference type="Pfam" id="PF01258">
    <property type="entry name" value="zf-dskA_traR"/>
    <property type="match status" value="1"/>
</dbReference>
<sequence>MGPQDVAAYFAPLLRLELAELQQASADTAASRKPVELDQQSVGRLSRMDAMQNQAMAAAIETRRRGRIRSLNAALARIESGEFGFCESCGGSVPFERLALDPTYSRCVGCRA</sequence>
<evidence type="ECO:0000313" key="6">
    <source>
        <dbReference type="EMBL" id="TNH40071.1"/>
    </source>
</evidence>
<evidence type="ECO:0000256" key="3">
    <source>
        <dbReference type="ARBA" id="ARBA00022833"/>
    </source>
</evidence>
<dbReference type="PROSITE" id="PS51128">
    <property type="entry name" value="ZF_DKSA_2"/>
    <property type="match status" value="1"/>
</dbReference>
<dbReference type="Gene3D" id="1.20.120.910">
    <property type="entry name" value="DksA, coiled-coil domain"/>
    <property type="match status" value="1"/>
</dbReference>
<evidence type="ECO:0000256" key="4">
    <source>
        <dbReference type="PROSITE-ProRule" id="PRU00510"/>
    </source>
</evidence>
<dbReference type="GO" id="GO:0008270">
    <property type="term" value="F:zinc ion binding"/>
    <property type="evidence" value="ECO:0007669"/>
    <property type="project" value="UniProtKB-KW"/>
</dbReference>
<feature type="zinc finger region" description="dksA C4-type" evidence="4">
    <location>
        <begin position="86"/>
        <end position="110"/>
    </location>
</feature>
<dbReference type="InterPro" id="IPR000962">
    <property type="entry name" value="Znf_DskA_TraR"/>
</dbReference>
<evidence type="ECO:0000256" key="1">
    <source>
        <dbReference type="ARBA" id="ARBA00022723"/>
    </source>
</evidence>
<accession>A0A5C4R8R7</accession>
<evidence type="ECO:0000259" key="5">
    <source>
        <dbReference type="Pfam" id="PF01258"/>
    </source>
</evidence>
<evidence type="ECO:0000256" key="2">
    <source>
        <dbReference type="ARBA" id="ARBA00022771"/>
    </source>
</evidence>
<dbReference type="EMBL" id="VDDC01000011">
    <property type="protein sequence ID" value="TNH40071.1"/>
    <property type="molecule type" value="Genomic_DNA"/>
</dbReference>
<keyword evidence="2" id="KW-0863">Zinc-finger</keyword>